<dbReference type="EMBL" id="WVIC01000042">
    <property type="protein sequence ID" value="NCJ08146.1"/>
    <property type="molecule type" value="Genomic_DNA"/>
</dbReference>
<comment type="caution">
    <text evidence="1">The sequence shown here is derived from an EMBL/GenBank/DDBJ whole genome shotgun (WGS) entry which is preliminary data.</text>
</comment>
<dbReference type="AlphaFoldDB" id="A0A8K2A1M6"/>
<protein>
    <recommendedName>
        <fullName evidence="3">Nucleotidyltransferase family protein</fullName>
    </recommendedName>
</protein>
<dbReference type="InterPro" id="IPR039498">
    <property type="entry name" value="NTP_transf_5"/>
</dbReference>
<evidence type="ECO:0000313" key="2">
    <source>
        <dbReference type="Proteomes" id="UP000607397"/>
    </source>
</evidence>
<name>A0A8K2A1M6_9CYAN</name>
<dbReference type="Proteomes" id="UP000607397">
    <property type="component" value="Unassembled WGS sequence"/>
</dbReference>
<dbReference type="Pfam" id="PF14907">
    <property type="entry name" value="NTP_transf_5"/>
    <property type="match status" value="1"/>
</dbReference>
<sequence>MQSLLLSGIDWSVAVRLARQHRVHLLLHQRLEKAALAMMPPDILQQLSNLVRFNAISNVRLLQELTHLLHLFESENIVAIPFKGPMLAIMAYGDLALRQFGDLDILIPSGAMLTAQEVLLKDGYVQQRCGRELNPGSASQLLNSQYRYDEWYWKTLNQKDRFGARVELHWSTAPTHTIFPMHAEFIWQNLEPIKLAGTEVMSLSTTNLLLMLCINYSKDHWRYLRMICDIAAICDRTPHLDWDTILGEAEFLGRTRAVLLGLNLTHQLLKLPLPEIIAHRIQADPAIASLTQNVCQRLFCDNGSEPSLAAKIPYNFQLRDRLADKWRYSLYSLLKVVDKPNDKRVQPIKEVKSLA</sequence>
<gene>
    <name evidence="1" type="ORF">GS597_16855</name>
</gene>
<dbReference type="RefSeq" id="WP_161826623.1">
    <property type="nucleotide sequence ID" value="NZ_WVIC01000042.1"/>
</dbReference>
<keyword evidence="2" id="KW-1185">Reference proteome</keyword>
<accession>A0A8K2A1M6</accession>
<organism evidence="1 2">
    <name type="scientific">Petrachloros mirabilis ULC683</name>
    <dbReference type="NCBI Taxonomy" id="2781853"/>
    <lineage>
        <taxon>Bacteria</taxon>
        <taxon>Bacillati</taxon>
        <taxon>Cyanobacteriota</taxon>
        <taxon>Cyanophyceae</taxon>
        <taxon>Synechococcales</taxon>
        <taxon>Petrachlorosaceae</taxon>
        <taxon>Petrachloros</taxon>
        <taxon>Petrachloros mirabilis</taxon>
    </lineage>
</organism>
<evidence type="ECO:0000313" key="1">
    <source>
        <dbReference type="EMBL" id="NCJ08146.1"/>
    </source>
</evidence>
<proteinExistence type="predicted"/>
<reference evidence="1" key="1">
    <citation type="submission" date="2019-12" db="EMBL/GenBank/DDBJ databases">
        <title>High-Quality draft genome sequences of three cyanobacteria isolated from the limestone walls of the Old Cathedral of Coimbra.</title>
        <authorList>
            <person name="Tiago I."/>
            <person name="Soares F."/>
            <person name="Portugal A."/>
        </authorList>
    </citation>
    <scope>NUCLEOTIDE SEQUENCE [LARGE SCALE GENOMIC DNA]</scope>
    <source>
        <strain evidence="1">C</strain>
    </source>
</reference>
<evidence type="ECO:0008006" key="3">
    <source>
        <dbReference type="Google" id="ProtNLM"/>
    </source>
</evidence>